<dbReference type="PANTHER" id="PTHR33490:SF6">
    <property type="entry name" value="SLL1049 PROTEIN"/>
    <property type="match status" value="1"/>
</dbReference>
<dbReference type="SUPFAM" id="SSF54001">
    <property type="entry name" value="Cysteine proteinases"/>
    <property type="match status" value="1"/>
</dbReference>
<feature type="domain" description="Transglutaminase-like" evidence="1">
    <location>
        <begin position="159"/>
        <end position="227"/>
    </location>
</feature>
<dbReference type="AlphaFoldDB" id="A0A1D8D6W3"/>
<sequence>MILKVEHSTLFEYEEPIYETATEVRLHPASGTGSQQCASFNLQVTPPAAIFDYADFYGNRVHHFNILQSHKRVHIVATSVVETAAQPESGSFTEDEILLLDLLAESRYVHFDPAIQELVTRFREIGEPWRQATEICRHINDSFRYEPGVTDVHSTSAVVMALGRGVCQDFAHIMLAACRHLGLPARYVSGYLYGGGSTPEGRDEASHAWCEVWCGAERGWTGFDPTHKTLFVDERYIKIGTGRDYGDVPPVRGTYKGASTEKLGVSVRVSSLEHDGEALEPRQRPRV</sequence>
<dbReference type="PANTHER" id="PTHR33490">
    <property type="entry name" value="BLR5614 PROTEIN-RELATED"/>
    <property type="match status" value="1"/>
</dbReference>
<evidence type="ECO:0000313" key="2">
    <source>
        <dbReference type="EMBL" id="AOS83339.1"/>
    </source>
</evidence>
<organism evidence="2 3">
    <name type="scientific">Chlorobaculum limnaeum</name>
    <dbReference type="NCBI Taxonomy" id="274537"/>
    <lineage>
        <taxon>Bacteria</taxon>
        <taxon>Pseudomonadati</taxon>
        <taxon>Chlorobiota</taxon>
        <taxon>Chlorobiia</taxon>
        <taxon>Chlorobiales</taxon>
        <taxon>Chlorobiaceae</taxon>
        <taxon>Chlorobaculum</taxon>
    </lineage>
</organism>
<dbReference type="Gene3D" id="3.10.620.30">
    <property type="match status" value="1"/>
</dbReference>
<dbReference type="InterPro" id="IPR013589">
    <property type="entry name" value="Bac_transglu_N"/>
</dbReference>
<dbReference type="SMART" id="SM00460">
    <property type="entry name" value="TGc"/>
    <property type="match status" value="1"/>
</dbReference>
<evidence type="ECO:0000313" key="3">
    <source>
        <dbReference type="Proteomes" id="UP000095185"/>
    </source>
</evidence>
<dbReference type="InterPro" id="IPR038765">
    <property type="entry name" value="Papain-like_cys_pep_sf"/>
</dbReference>
<accession>A0A1D8D6W3</accession>
<dbReference type="OrthoDB" id="9804872at2"/>
<dbReference type="InterPro" id="IPR002931">
    <property type="entry name" value="Transglutaminase-like"/>
</dbReference>
<dbReference type="KEGG" id="clz:BIU88_03775"/>
<dbReference type="Pfam" id="PF08379">
    <property type="entry name" value="Bact_transglu_N"/>
    <property type="match status" value="1"/>
</dbReference>
<dbReference type="EMBL" id="CP017305">
    <property type="protein sequence ID" value="AOS83339.1"/>
    <property type="molecule type" value="Genomic_DNA"/>
</dbReference>
<proteinExistence type="predicted"/>
<keyword evidence="3" id="KW-1185">Reference proteome</keyword>
<dbReference type="Proteomes" id="UP000095185">
    <property type="component" value="Chromosome"/>
</dbReference>
<dbReference type="STRING" id="274537.BIU88_03775"/>
<gene>
    <name evidence="2" type="ORF">BIU88_03775</name>
</gene>
<reference evidence="2" key="1">
    <citation type="submission" date="2016-09" db="EMBL/GenBank/DDBJ databases">
        <title>Genome sequence of Chlorobaculum limnaeum.</title>
        <authorList>
            <person name="Liu Z."/>
            <person name="Tank M."/>
            <person name="Bryant D.A."/>
        </authorList>
    </citation>
    <scope>NUCLEOTIDE SEQUENCE [LARGE SCALE GENOMIC DNA]</scope>
    <source>
        <strain evidence="2">DSM 1677</strain>
    </source>
</reference>
<dbReference type="Pfam" id="PF01841">
    <property type="entry name" value="Transglut_core"/>
    <property type="match status" value="1"/>
</dbReference>
<evidence type="ECO:0000259" key="1">
    <source>
        <dbReference type="SMART" id="SM00460"/>
    </source>
</evidence>
<protein>
    <submittedName>
        <fullName evidence="2">Transglutaminase</fullName>
    </submittedName>
</protein>
<name>A0A1D8D6W3_CHLLM</name>
<dbReference type="RefSeq" id="WP_069809061.1">
    <property type="nucleotide sequence ID" value="NZ_CP017305.1"/>
</dbReference>